<evidence type="ECO:0000313" key="2">
    <source>
        <dbReference type="Proteomes" id="UP000613113"/>
    </source>
</evidence>
<keyword evidence="2" id="KW-1185">Reference proteome</keyword>
<sequence length="69" mass="7533">MFFHTESLSVKLRNFTASPVVAASIGVLPRFKRNRMPESATGKIIFLKIQEKQVAAGRSGVLDVMAGRA</sequence>
<comment type="caution">
    <text evidence="1">The sequence shown here is derived from an EMBL/GenBank/DDBJ whole genome shotgun (WGS) entry which is preliminary data.</text>
</comment>
<reference evidence="1 2" key="1">
    <citation type="submission" date="2020-08" db="EMBL/GenBank/DDBJ databases">
        <title>Novel species isolated from subtropical streams in China.</title>
        <authorList>
            <person name="Lu H."/>
        </authorList>
    </citation>
    <scope>NUCLEOTIDE SEQUENCE [LARGE SCALE GENOMIC DNA]</scope>
    <source>
        <strain evidence="1 2">FT31W</strain>
    </source>
</reference>
<accession>A0ABR6YP71</accession>
<proteinExistence type="predicted"/>
<protein>
    <submittedName>
        <fullName evidence="1">Uncharacterized protein</fullName>
    </submittedName>
</protein>
<organism evidence="1 2">
    <name type="scientific">Undibacterium griseum</name>
    <dbReference type="NCBI Taxonomy" id="2762295"/>
    <lineage>
        <taxon>Bacteria</taxon>
        <taxon>Pseudomonadati</taxon>
        <taxon>Pseudomonadota</taxon>
        <taxon>Betaproteobacteria</taxon>
        <taxon>Burkholderiales</taxon>
        <taxon>Oxalobacteraceae</taxon>
        <taxon>Undibacterium</taxon>
    </lineage>
</organism>
<evidence type="ECO:0000313" key="1">
    <source>
        <dbReference type="EMBL" id="MBC3885692.1"/>
    </source>
</evidence>
<dbReference type="Proteomes" id="UP000613113">
    <property type="component" value="Unassembled WGS sequence"/>
</dbReference>
<dbReference type="RefSeq" id="WP_186863261.1">
    <property type="nucleotide sequence ID" value="NZ_JACOGC010000004.1"/>
</dbReference>
<gene>
    <name evidence="1" type="ORF">H8K27_11175</name>
</gene>
<dbReference type="EMBL" id="JACOGC010000004">
    <property type="protein sequence ID" value="MBC3885692.1"/>
    <property type="molecule type" value="Genomic_DNA"/>
</dbReference>
<name>A0ABR6YP71_9BURK</name>